<protein>
    <submittedName>
        <fullName evidence="6">GP-PDE domain-containing protein</fullName>
    </submittedName>
</protein>
<dbReference type="PANTHER" id="PTHR22958">
    <property type="entry name" value="GLYCEROPHOSPHORYL DIESTER PHOSPHODIESTERASE"/>
    <property type="match status" value="1"/>
</dbReference>
<evidence type="ECO:0000313" key="5">
    <source>
        <dbReference type="Proteomes" id="UP000046395"/>
    </source>
</evidence>
<reference evidence="6" key="1">
    <citation type="submission" date="2019-12" db="UniProtKB">
        <authorList>
            <consortium name="WormBaseParasite"/>
        </authorList>
    </citation>
    <scope>IDENTIFICATION</scope>
</reference>
<dbReference type="Gene3D" id="3.20.20.190">
    <property type="entry name" value="Phosphatidylinositol (PI) phosphodiesterase"/>
    <property type="match status" value="1"/>
</dbReference>
<proteinExistence type="inferred from homology"/>
<dbReference type="FunFam" id="3.20.20.190:FF:000032">
    <property type="entry name" value="Glycerophosphoryl diester phosphodiesterase, putative"/>
    <property type="match status" value="1"/>
</dbReference>
<dbReference type="InterPro" id="IPR017946">
    <property type="entry name" value="PLC-like_Pdiesterase_TIM-brl"/>
</dbReference>
<dbReference type="InterPro" id="IPR051578">
    <property type="entry name" value="GDPD"/>
</dbReference>
<dbReference type="InterPro" id="IPR013783">
    <property type="entry name" value="Ig-like_fold"/>
</dbReference>
<dbReference type="SUPFAM" id="SSF51695">
    <property type="entry name" value="PLC-like phosphodiesterases"/>
    <property type="match status" value="1"/>
</dbReference>
<dbReference type="Gene3D" id="2.60.40.10">
    <property type="entry name" value="Immunoglobulins"/>
    <property type="match status" value="1"/>
</dbReference>
<dbReference type="GO" id="GO:0046475">
    <property type="term" value="P:glycerophospholipid catabolic process"/>
    <property type="evidence" value="ECO:0007669"/>
    <property type="project" value="TreeGrafter"/>
</dbReference>
<dbReference type="AlphaFoldDB" id="A0A5S6QZB3"/>
<evidence type="ECO:0000313" key="6">
    <source>
        <dbReference type="WBParaSite" id="TMUE_3000012590.1"/>
    </source>
</evidence>
<evidence type="ECO:0000256" key="1">
    <source>
        <dbReference type="ARBA" id="ARBA00007277"/>
    </source>
</evidence>
<dbReference type="PROSITE" id="PS51166">
    <property type="entry name" value="CBM20"/>
    <property type="match status" value="1"/>
</dbReference>
<dbReference type="WBParaSite" id="TMUE_3000012590.1">
    <property type="protein sequence ID" value="TMUE_3000012590.1"/>
    <property type="gene ID" value="WBGene00290511"/>
</dbReference>
<dbReference type="InterPro" id="IPR013784">
    <property type="entry name" value="Carb-bd-like_fold"/>
</dbReference>
<dbReference type="GO" id="GO:0047389">
    <property type="term" value="F:glycerophosphocholine phosphodiesterase activity"/>
    <property type="evidence" value="ECO:0007669"/>
    <property type="project" value="TreeGrafter"/>
</dbReference>
<evidence type="ECO:0000259" key="4">
    <source>
        <dbReference type="PROSITE" id="PS51704"/>
    </source>
</evidence>
<keyword evidence="5" id="KW-1185">Reference proteome</keyword>
<comment type="similarity">
    <text evidence="1">Belongs to the glycerophosphoryl diester phosphodiesterase family.</text>
</comment>
<dbReference type="Proteomes" id="UP000046395">
    <property type="component" value="Unassembled WGS sequence"/>
</dbReference>
<feature type="domain" description="CBM20" evidence="3">
    <location>
        <begin position="40"/>
        <end position="158"/>
    </location>
</feature>
<evidence type="ECO:0000259" key="3">
    <source>
        <dbReference type="PROSITE" id="PS51166"/>
    </source>
</evidence>
<feature type="domain" description="GP-PDE" evidence="4">
    <location>
        <begin position="351"/>
        <end position="659"/>
    </location>
</feature>
<name>A0A5S6QZB3_TRIMR</name>
<dbReference type="Pfam" id="PF03009">
    <property type="entry name" value="GDPD"/>
    <property type="match status" value="1"/>
</dbReference>
<evidence type="ECO:0000256" key="2">
    <source>
        <dbReference type="ARBA" id="ARBA00022801"/>
    </source>
</evidence>
<dbReference type="STRING" id="70415.A0A5S6QZB3"/>
<dbReference type="SMART" id="SM01065">
    <property type="entry name" value="CBM_2"/>
    <property type="match status" value="1"/>
</dbReference>
<dbReference type="InterPro" id="IPR002044">
    <property type="entry name" value="CBM20"/>
</dbReference>
<dbReference type="PANTHER" id="PTHR22958:SF1">
    <property type="entry name" value="GLYCEROPHOSPHOCHOLINE PHOSPHODIESTERASE GPCPD1"/>
    <property type="match status" value="1"/>
</dbReference>
<dbReference type="InterPro" id="IPR057506">
    <property type="entry name" value="C2_GPCPD1"/>
</dbReference>
<dbReference type="Pfam" id="PF25329">
    <property type="entry name" value="C2_GDE1"/>
    <property type="match status" value="1"/>
</dbReference>
<dbReference type="SUPFAM" id="SSF49452">
    <property type="entry name" value="Starch-binding domain-like"/>
    <property type="match status" value="1"/>
</dbReference>
<sequence>MTNLTVSKSVFNMISIGRSVVVSLLLQHCTAMSGSDCGDTACYGFGSVEFNVVGPLEEFEQVFIVGNTSVLGQWKPEQAVRLDRKPSYAGDTWTVRLSLPKDCPIEYRLFTAFSDDEALDRGTKTRIAIVRWEAFEIPRQLLIPPNQSSTNVKCVFGSKDGMSLLKDGWLTEQYEVRLMINGRSVRFLKQPLHSVRVKASTSVLDMSANSSAATAHADQPSLPCYLSVLTSEDSAFKQASDNVVLFGREDVLVVKKQCFTGLDLVFRIEFFPPVSAAASPSAQHLDAEPLGSTVVLTSALRNNFGYSILPVLDRNGMVVGEIGVQYLVVHPTRHTRPDFPARVDRPSYNAPLNVGHRGMGNSYTKYAVKRENTISSFRKAASCGADFVEFDVQLTKDSIPIVFHDFDVRLWAERRWKGARSPSVDPSSDLEMHTVRLSTLKLENLRSLKIEHAKAKSNLSRGYSTVCSDDEATEEDLAFPTLEQVFKALPGTLGFNVEIKYPQVTETKQNSEGERDVAERNVYIDQILETVFQHAGSRDIIFSSFDPETCLMLKLKQNKYPVMFLTQGNSKRYERYADVRMQCSKIAVHFAHSNGLQGVAFHSEDILRDVSPLRLSRSLQLMSFVWGDDLDSAERVDHFRALGFDGIIYDQMDRFKSATPSC</sequence>
<organism evidence="5 6">
    <name type="scientific">Trichuris muris</name>
    <name type="common">Mouse whipworm</name>
    <dbReference type="NCBI Taxonomy" id="70415"/>
    <lineage>
        <taxon>Eukaryota</taxon>
        <taxon>Metazoa</taxon>
        <taxon>Ecdysozoa</taxon>
        <taxon>Nematoda</taxon>
        <taxon>Enoplea</taxon>
        <taxon>Dorylaimia</taxon>
        <taxon>Trichinellida</taxon>
        <taxon>Trichuridae</taxon>
        <taxon>Trichuris</taxon>
    </lineage>
</organism>
<dbReference type="InterPro" id="IPR030395">
    <property type="entry name" value="GP_PDE_dom"/>
</dbReference>
<keyword evidence="2" id="KW-0378">Hydrolase</keyword>
<dbReference type="GO" id="GO:2001070">
    <property type="term" value="F:starch binding"/>
    <property type="evidence" value="ECO:0007669"/>
    <property type="project" value="InterPro"/>
</dbReference>
<accession>A0A5S6QZB3</accession>
<dbReference type="PROSITE" id="PS51704">
    <property type="entry name" value="GP_PDE"/>
    <property type="match status" value="1"/>
</dbReference>
<dbReference type="Pfam" id="PF00686">
    <property type="entry name" value="CBM_20"/>
    <property type="match status" value="1"/>
</dbReference>